<organism evidence="12 13">
    <name type="scientific">[Clostridium] hylemonae DSM 15053</name>
    <dbReference type="NCBI Taxonomy" id="553973"/>
    <lineage>
        <taxon>Bacteria</taxon>
        <taxon>Bacillati</taxon>
        <taxon>Bacillota</taxon>
        <taxon>Clostridia</taxon>
        <taxon>Lachnospirales</taxon>
        <taxon>Lachnospiraceae</taxon>
    </lineage>
</organism>
<comment type="caution">
    <text evidence="12">The sequence shown here is derived from an EMBL/GenBank/DDBJ whole genome shotgun (WGS) entry which is preliminary data.</text>
</comment>
<evidence type="ECO:0000256" key="1">
    <source>
        <dbReference type="ARBA" id="ARBA00004651"/>
    </source>
</evidence>
<evidence type="ECO:0000256" key="3">
    <source>
        <dbReference type="ARBA" id="ARBA00022475"/>
    </source>
</evidence>
<reference evidence="12" key="1">
    <citation type="submission" date="2009-02" db="EMBL/GenBank/DDBJ databases">
        <authorList>
            <person name="Fulton L."/>
            <person name="Clifton S."/>
            <person name="Fulton B."/>
            <person name="Xu J."/>
            <person name="Minx P."/>
            <person name="Pepin K.H."/>
            <person name="Johnson M."/>
            <person name="Bhonagiri V."/>
            <person name="Nash W.E."/>
            <person name="Mardis E.R."/>
            <person name="Wilson R.K."/>
        </authorList>
    </citation>
    <scope>NUCLEOTIDE SEQUENCE [LARGE SCALE GENOMIC DNA]</scope>
    <source>
        <strain evidence="12">DSM 15053</strain>
    </source>
</reference>
<feature type="transmembrane region" description="Helical" evidence="11">
    <location>
        <begin position="20"/>
        <end position="40"/>
    </location>
</feature>
<dbReference type="CDD" id="cd06579">
    <property type="entry name" value="TM_PBP1_transp_AraH_like"/>
    <property type="match status" value="1"/>
</dbReference>
<feature type="transmembrane region" description="Helical" evidence="11">
    <location>
        <begin position="294"/>
        <end position="313"/>
    </location>
</feature>
<keyword evidence="5" id="KW-0762">Sugar transport</keyword>
<dbReference type="Proteomes" id="UP000004893">
    <property type="component" value="Unassembled WGS sequence"/>
</dbReference>
<dbReference type="OrthoDB" id="9813906at2"/>
<accession>C0C309</accession>
<dbReference type="RefSeq" id="WP_006443825.1">
    <property type="nucleotide sequence ID" value="NZ_CP036524.1"/>
</dbReference>
<keyword evidence="7 11" id="KW-1133">Transmembrane helix</keyword>
<evidence type="ECO:0000256" key="5">
    <source>
        <dbReference type="ARBA" id="ARBA00022597"/>
    </source>
</evidence>
<evidence type="ECO:0000256" key="2">
    <source>
        <dbReference type="ARBA" id="ARBA00022448"/>
    </source>
</evidence>
<evidence type="ECO:0000313" key="13">
    <source>
        <dbReference type="Proteomes" id="UP000004893"/>
    </source>
</evidence>
<evidence type="ECO:0000256" key="8">
    <source>
        <dbReference type="ARBA" id="ARBA00023136"/>
    </source>
</evidence>
<evidence type="ECO:0000256" key="4">
    <source>
        <dbReference type="ARBA" id="ARBA00022519"/>
    </source>
</evidence>
<comment type="function">
    <text evidence="9">Part of the binding-protein-dependent transport system for D-xylose. Probably responsible for the translocation of the substrate across the membrane.</text>
</comment>
<dbReference type="AlphaFoldDB" id="C0C309"/>
<dbReference type="InterPro" id="IPR001851">
    <property type="entry name" value="ABC_transp_permease"/>
</dbReference>
<evidence type="ECO:0000256" key="11">
    <source>
        <dbReference type="SAM" id="Phobius"/>
    </source>
</evidence>
<dbReference type="HOGENOM" id="CLU_028880_0_2_9"/>
<evidence type="ECO:0000256" key="7">
    <source>
        <dbReference type="ARBA" id="ARBA00022989"/>
    </source>
</evidence>
<keyword evidence="6 11" id="KW-0812">Transmembrane</keyword>
<dbReference type="PANTHER" id="PTHR32196">
    <property type="entry name" value="ABC TRANSPORTER PERMEASE PROTEIN YPHD-RELATED-RELATED"/>
    <property type="match status" value="1"/>
</dbReference>
<feature type="transmembrane region" description="Helical" evidence="11">
    <location>
        <begin position="71"/>
        <end position="88"/>
    </location>
</feature>
<feature type="transmembrane region" description="Helical" evidence="11">
    <location>
        <begin position="161"/>
        <end position="184"/>
    </location>
</feature>
<dbReference type="GO" id="GO:0022857">
    <property type="term" value="F:transmembrane transporter activity"/>
    <property type="evidence" value="ECO:0007669"/>
    <property type="project" value="InterPro"/>
</dbReference>
<dbReference type="GO" id="GO:0005886">
    <property type="term" value="C:plasma membrane"/>
    <property type="evidence" value="ECO:0007669"/>
    <property type="project" value="UniProtKB-SubCell"/>
</dbReference>
<dbReference type="eggNOG" id="COG1172">
    <property type="taxonomic scope" value="Bacteria"/>
</dbReference>
<comment type="subcellular location">
    <subcellularLocation>
        <location evidence="1">Cell membrane</location>
        <topology evidence="1">Multi-pass membrane protein</topology>
    </subcellularLocation>
</comment>
<protein>
    <recommendedName>
        <fullName evidence="10">Xylose transport system permease protein XylH</fullName>
    </recommendedName>
</protein>
<reference evidence="12" key="2">
    <citation type="submission" date="2013-06" db="EMBL/GenBank/DDBJ databases">
        <title>Draft genome sequence of Clostridium hylemonae (DSM 15053).</title>
        <authorList>
            <person name="Sudarsanam P."/>
            <person name="Ley R."/>
            <person name="Guruge J."/>
            <person name="Turnbaugh P.J."/>
            <person name="Mahowald M."/>
            <person name="Liep D."/>
            <person name="Gordon J."/>
        </authorList>
    </citation>
    <scope>NUCLEOTIDE SEQUENCE</scope>
    <source>
        <strain evidence="12">DSM 15053</strain>
    </source>
</reference>
<keyword evidence="13" id="KW-1185">Reference proteome</keyword>
<sequence length="321" mass="34075">MKSKNYRGNMVELLSNNIVWFLLVISLIVMGIYQPAFFTVTIIKNILIQASALGIMTVGLAHVLLLGEIDLSIVGSMAFSAGLGTYLMKNNVLPWWLAIIFIIIFGCLIGLVNGLIITKLKAASLIETIAMNLILMGGLLALTAGRTFTNFPQEYNYVGKGSIAGIPLMSILLVLVFLCIGFLWNKTTFGRSLFAVGGNISCAKASGINVDWVKIMAFVISSGLCALAGWMYSAYMGAVPASFGDNMQMYALASAVIGGVSLTGGVGKVNGVLGGVLLITLFQVGLNILGINPYLINTAGGSMIMVAVIIDALKNKYKANH</sequence>
<feature type="transmembrane region" description="Helical" evidence="11">
    <location>
        <begin position="215"/>
        <end position="235"/>
    </location>
</feature>
<name>C0C309_9FIRM</name>
<evidence type="ECO:0000256" key="10">
    <source>
        <dbReference type="ARBA" id="ARBA00035686"/>
    </source>
</evidence>
<dbReference type="EMBL" id="ABYI02000024">
    <property type="protein sequence ID" value="EEG73520.1"/>
    <property type="molecule type" value="Genomic_DNA"/>
</dbReference>
<feature type="transmembrane region" description="Helical" evidence="11">
    <location>
        <begin position="94"/>
        <end position="117"/>
    </location>
</feature>
<keyword evidence="2" id="KW-0813">Transport</keyword>
<keyword evidence="4" id="KW-0997">Cell inner membrane</keyword>
<proteinExistence type="predicted"/>
<keyword evidence="8 11" id="KW-0472">Membrane</keyword>
<feature type="transmembrane region" description="Helical" evidence="11">
    <location>
        <begin position="129"/>
        <end position="149"/>
    </location>
</feature>
<dbReference type="PANTHER" id="PTHR32196:SF32">
    <property type="entry name" value="XYLOSE TRANSPORT SYSTEM PERMEASE PROTEIN XYLH"/>
    <property type="match status" value="1"/>
</dbReference>
<gene>
    <name evidence="12" type="ORF">CLOHYLEM_06466</name>
</gene>
<dbReference type="Pfam" id="PF02653">
    <property type="entry name" value="BPD_transp_2"/>
    <property type="match status" value="1"/>
</dbReference>
<evidence type="ECO:0000313" key="12">
    <source>
        <dbReference type="EMBL" id="EEG73520.1"/>
    </source>
</evidence>
<feature type="transmembrane region" description="Helical" evidence="11">
    <location>
        <begin position="46"/>
        <end position="66"/>
    </location>
</feature>
<evidence type="ECO:0000256" key="6">
    <source>
        <dbReference type="ARBA" id="ARBA00022692"/>
    </source>
</evidence>
<dbReference type="STRING" id="553973.CLOHYLEM_06466"/>
<keyword evidence="3" id="KW-1003">Cell membrane</keyword>
<evidence type="ECO:0000256" key="9">
    <source>
        <dbReference type="ARBA" id="ARBA00035611"/>
    </source>
</evidence>